<feature type="transmembrane region" description="Helical" evidence="1">
    <location>
        <begin position="271"/>
        <end position="291"/>
    </location>
</feature>
<evidence type="ECO:0000256" key="1">
    <source>
        <dbReference type="SAM" id="Phobius"/>
    </source>
</evidence>
<keyword evidence="1" id="KW-0472">Membrane</keyword>
<protein>
    <recommendedName>
        <fullName evidence="2">DUF4401 domain-containing protein</fullName>
    </recommendedName>
</protein>
<dbReference type="Pfam" id="PF14351">
    <property type="entry name" value="DUF4401"/>
    <property type="match status" value="1"/>
</dbReference>
<feature type="transmembrane region" description="Helical" evidence="1">
    <location>
        <begin position="161"/>
        <end position="183"/>
    </location>
</feature>
<feature type="transmembrane region" description="Helical" evidence="1">
    <location>
        <begin position="137"/>
        <end position="154"/>
    </location>
</feature>
<feature type="transmembrane region" description="Helical" evidence="1">
    <location>
        <begin position="233"/>
        <end position="251"/>
    </location>
</feature>
<reference evidence="3" key="1">
    <citation type="journal article" date="2014" name="Int. J. Syst. Evol. Microbiol.">
        <title>Complete genome of a new Firmicutes species belonging to the dominant human colonic microbiota ('Ruminococcus bicirculans') reveals two chromosomes and a selective capacity to utilize plant glucans.</title>
        <authorList>
            <consortium name="NISC Comparative Sequencing Program"/>
            <person name="Wegmann U."/>
            <person name="Louis P."/>
            <person name="Goesmann A."/>
            <person name="Henrissat B."/>
            <person name="Duncan S.H."/>
            <person name="Flint H.J."/>
        </authorList>
    </citation>
    <scope>NUCLEOTIDE SEQUENCE</scope>
    <source>
        <strain evidence="3">NBRC 107169</strain>
    </source>
</reference>
<organism evidence="3 4">
    <name type="scientific">Maritalea porphyrae</name>
    <dbReference type="NCBI Taxonomy" id="880732"/>
    <lineage>
        <taxon>Bacteria</taxon>
        <taxon>Pseudomonadati</taxon>
        <taxon>Pseudomonadota</taxon>
        <taxon>Alphaproteobacteria</taxon>
        <taxon>Hyphomicrobiales</taxon>
        <taxon>Devosiaceae</taxon>
        <taxon>Maritalea</taxon>
    </lineage>
</organism>
<dbReference type="Proteomes" id="UP001161405">
    <property type="component" value="Unassembled WGS sequence"/>
</dbReference>
<feature type="transmembrane region" description="Helical" evidence="1">
    <location>
        <begin position="367"/>
        <end position="386"/>
    </location>
</feature>
<dbReference type="EMBL" id="BSNI01000002">
    <property type="protein sequence ID" value="GLQ16668.1"/>
    <property type="molecule type" value="Genomic_DNA"/>
</dbReference>
<dbReference type="InterPro" id="IPR025513">
    <property type="entry name" value="DUF4401"/>
</dbReference>
<keyword evidence="1" id="KW-0812">Transmembrane</keyword>
<feature type="transmembrane region" description="Helical" evidence="1">
    <location>
        <begin position="105"/>
        <end position="125"/>
    </location>
</feature>
<feature type="domain" description="DUF4401" evidence="2">
    <location>
        <begin position="39"/>
        <end position="384"/>
    </location>
</feature>
<evidence type="ECO:0000313" key="4">
    <source>
        <dbReference type="Proteomes" id="UP001161405"/>
    </source>
</evidence>
<proteinExistence type="predicted"/>
<feature type="transmembrane region" description="Helical" evidence="1">
    <location>
        <begin position="203"/>
        <end position="226"/>
    </location>
</feature>
<sequence>MLSREQAITRLGKYGVPFSEEVWQSPSKRKDGEFGIFAIIIRVIAGLFILGMVIVSIAGFIAILGLSDNWEHVVGTIGVLATAFSAWKFRYGYKALEKQYSFRGLLYLSLLLVGKACLLLALFGWFETWPFDRADAWIVAIIFSGITIVSCVYYRMYLEAFLAVLVSLFLVDAAFGIQMMKFLMPEGSSWPAYNASDAFRLEFWRASELVVTMAVATLIVIAAILVLWQRRRYLSSVYLYAVVLFLAYKLLPADNQIFRFFIPKKEVDLPFNWGLALILFAASLAIYAFLIGGWQKLKSLEHVIVICCIVILAVLGMHGVLFAIALMALGHMRHDKVLWVVGLIYLPVYLFLFYFSLDVILLTKSYMLLGSGIFILAARFVLTRFFNPSLEVENA</sequence>
<feature type="transmembrane region" description="Helical" evidence="1">
    <location>
        <begin position="303"/>
        <end position="331"/>
    </location>
</feature>
<feature type="transmembrane region" description="Helical" evidence="1">
    <location>
        <begin position="34"/>
        <end position="67"/>
    </location>
</feature>
<accession>A0ABQ5UMZ8</accession>
<feature type="transmembrane region" description="Helical" evidence="1">
    <location>
        <begin position="73"/>
        <end position="93"/>
    </location>
</feature>
<keyword evidence="1" id="KW-1133">Transmembrane helix</keyword>
<name>A0ABQ5UMZ8_9HYPH</name>
<feature type="transmembrane region" description="Helical" evidence="1">
    <location>
        <begin position="337"/>
        <end position="355"/>
    </location>
</feature>
<reference evidence="3" key="2">
    <citation type="submission" date="2023-01" db="EMBL/GenBank/DDBJ databases">
        <title>Draft genome sequence of Maritalea porphyrae strain NBRC 107169.</title>
        <authorList>
            <person name="Sun Q."/>
            <person name="Mori K."/>
        </authorList>
    </citation>
    <scope>NUCLEOTIDE SEQUENCE</scope>
    <source>
        <strain evidence="3">NBRC 107169</strain>
    </source>
</reference>
<comment type="caution">
    <text evidence="3">The sequence shown here is derived from an EMBL/GenBank/DDBJ whole genome shotgun (WGS) entry which is preliminary data.</text>
</comment>
<evidence type="ECO:0000259" key="2">
    <source>
        <dbReference type="Pfam" id="PF14351"/>
    </source>
</evidence>
<keyword evidence="4" id="KW-1185">Reference proteome</keyword>
<evidence type="ECO:0000313" key="3">
    <source>
        <dbReference type="EMBL" id="GLQ16668.1"/>
    </source>
</evidence>
<gene>
    <name evidence="3" type="ORF">GCM10007879_09170</name>
</gene>
<dbReference type="RefSeq" id="WP_284362353.1">
    <property type="nucleotide sequence ID" value="NZ_BSNI01000002.1"/>
</dbReference>